<dbReference type="CDD" id="cd00555">
    <property type="entry name" value="Maf"/>
    <property type="match status" value="1"/>
</dbReference>
<keyword evidence="2 4" id="KW-0378">Hydrolase</keyword>
<dbReference type="EMBL" id="FRBW01000004">
    <property type="protein sequence ID" value="SHM90298.1"/>
    <property type="molecule type" value="Genomic_DNA"/>
</dbReference>
<dbReference type="NCBIfam" id="NF002690">
    <property type="entry name" value="PRK02478.1"/>
    <property type="match status" value="1"/>
</dbReference>
<dbReference type="SUPFAM" id="SSF52972">
    <property type="entry name" value="ITPase-like"/>
    <property type="match status" value="1"/>
</dbReference>
<evidence type="ECO:0000256" key="1">
    <source>
        <dbReference type="ARBA" id="ARBA00001968"/>
    </source>
</evidence>
<dbReference type="PANTHER" id="PTHR43213:SF5">
    <property type="entry name" value="BIFUNCTIONAL DTTP_UTP PYROPHOSPHATASE_METHYLTRANSFERASE PROTEIN-RELATED"/>
    <property type="match status" value="1"/>
</dbReference>
<evidence type="ECO:0000256" key="2">
    <source>
        <dbReference type="ARBA" id="ARBA00022801"/>
    </source>
</evidence>
<dbReference type="HAMAP" id="MF_00528">
    <property type="entry name" value="Maf"/>
    <property type="match status" value="1"/>
</dbReference>
<dbReference type="OrthoDB" id="9813962at2"/>
<keyword evidence="3 4" id="KW-0546">Nucleotide metabolism</keyword>
<gene>
    <name evidence="5" type="ORF">SAMN05444272_3409</name>
</gene>
<comment type="similarity">
    <text evidence="4">Belongs to the Maf family.</text>
</comment>
<keyword evidence="4" id="KW-0963">Cytoplasm</keyword>
<accession>A0A1M7MHG8</accession>
<evidence type="ECO:0000256" key="4">
    <source>
        <dbReference type="HAMAP-Rule" id="MF_00528"/>
    </source>
</evidence>
<comment type="function">
    <text evidence="4">Nucleoside triphosphate pyrophosphatase. May have a dual role in cell division arrest and in preventing the incorporation of modified nucleotides into cellular nucleic acids.</text>
</comment>
<dbReference type="Pfam" id="PF02545">
    <property type="entry name" value="Maf"/>
    <property type="match status" value="1"/>
</dbReference>
<evidence type="ECO:0000313" key="5">
    <source>
        <dbReference type="EMBL" id="SHM90298.1"/>
    </source>
</evidence>
<dbReference type="InterPro" id="IPR003697">
    <property type="entry name" value="Maf-like"/>
</dbReference>
<comment type="subcellular location">
    <subcellularLocation>
        <location evidence="4">Cytoplasm</location>
    </subcellularLocation>
</comment>
<dbReference type="EC" id="3.6.1.9" evidence="4"/>
<comment type="caution">
    <text evidence="4">Lacks conserved residue(s) required for the propagation of feature annotation.</text>
</comment>
<dbReference type="GO" id="GO:0005737">
    <property type="term" value="C:cytoplasm"/>
    <property type="evidence" value="ECO:0007669"/>
    <property type="project" value="UniProtKB-SubCell"/>
</dbReference>
<comment type="catalytic activity">
    <reaction evidence="4">
        <text>a ribonucleoside 5'-triphosphate + H2O = a ribonucleoside 5'-phosphate + diphosphate + H(+)</text>
        <dbReference type="Rhea" id="RHEA:23996"/>
        <dbReference type="ChEBI" id="CHEBI:15377"/>
        <dbReference type="ChEBI" id="CHEBI:15378"/>
        <dbReference type="ChEBI" id="CHEBI:33019"/>
        <dbReference type="ChEBI" id="CHEBI:58043"/>
        <dbReference type="ChEBI" id="CHEBI:61557"/>
        <dbReference type="EC" id="3.6.1.9"/>
    </reaction>
</comment>
<dbReference type="GO" id="GO:0009117">
    <property type="term" value="P:nucleotide metabolic process"/>
    <property type="evidence" value="ECO:0007669"/>
    <property type="project" value="UniProtKB-KW"/>
</dbReference>
<dbReference type="STRING" id="735517.SAMN05444272_3409"/>
<sequence>MALVLASGSRIRSDLLRNAGIDVTVDPAGIDERAVEAPLLAAGMLPEDLALILAEAKANDVSERRPGDLVIGADQVLAFEGRRYTKPEDMEAARRQLLAFSGHTHTLLSAVVLSLDGTAIWRHVSAAHLTMRDLTPAFVGRYLADAGEAALSSVGAYQLEGTGVQLFERIEGDYFTILGLPLLPLFAELRRLGVLDT</sequence>
<dbReference type="RefSeq" id="WP_073014542.1">
    <property type="nucleotide sequence ID" value="NZ_FRBW01000004.1"/>
</dbReference>
<keyword evidence="6" id="KW-1185">Reference proteome</keyword>
<dbReference type="GO" id="GO:0047429">
    <property type="term" value="F:nucleoside triphosphate diphosphatase activity"/>
    <property type="evidence" value="ECO:0007669"/>
    <property type="project" value="UniProtKB-EC"/>
</dbReference>
<protein>
    <recommendedName>
        <fullName evidence="4">Nucleoside triphosphate pyrophosphatase</fullName>
        <ecNumber evidence="4">3.6.1.9</ecNumber>
    </recommendedName>
    <alternativeName>
        <fullName evidence="4">Nucleotide pyrophosphatase</fullName>
        <shortName evidence="4">Nucleotide PPase</shortName>
    </alternativeName>
</protein>
<dbReference type="PANTHER" id="PTHR43213">
    <property type="entry name" value="BIFUNCTIONAL DTTP/UTP PYROPHOSPHATASE/METHYLTRANSFERASE PROTEIN-RELATED"/>
    <property type="match status" value="1"/>
</dbReference>
<evidence type="ECO:0000313" key="6">
    <source>
        <dbReference type="Proteomes" id="UP000186002"/>
    </source>
</evidence>
<dbReference type="InterPro" id="IPR029001">
    <property type="entry name" value="ITPase-like_fam"/>
</dbReference>
<name>A0A1M7MHG8_9HYPH</name>
<feature type="active site" description="Proton acceptor" evidence="4">
    <location>
        <position position="74"/>
    </location>
</feature>
<organism evidence="5 6">
    <name type="scientific">Roseibium suaedae</name>
    <dbReference type="NCBI Taxonomy" id="735517"/>
    <lineage>
        <taxon>Bacteria</taxon>
        <taxon>Pseudomonadati</taxon>
        <taxon>Pseudomonadota</taxon>
        <taxon>Alphaproteobacteria</taxon>
        <taxon>Hyphomicrobiales</taxon>
        <taxon>Stappiaceae</taxon>
        <taxon>Roseibium</taxon>
    </lineage>
</organism>
<dbReference type="Proteomes" id="UP000186002">
    <property type="component" value="Unassembled WGS sequence"/>
</dbReference>
<dbReference type="Gene3D" id="3.90.950.10">
    <property type="match status" value="1"/>
</dbReference>
<reference evidence="5 6" key="1">
    <citation type="submission" date="2016-11" db="EMBL/GenBank/DDBJ databases">
        <authorList>
            <person name="Jaros S."/>
            <person name="Januszkiewicz K."/>
            <person name="Wedrychowicz H."/>
        </authorList>
    </citation>
    <scope>NUCLEOTIDE SEQUENCE [LARGE SCALE GENOMIC DNA]</scope>
    <source>
        <strain evidence="5 6">DSM 22153</strain>
    </source>
</reference>
<dbReference type="AlphaFoldDB" id="A0A1M7MHG8"/>
<evidence type="ECO:0000256" key="3">
    <source>
        <dbReference type="ARBA" id="ARBA00023080"/>
    </source>
</evidence>
<dbReference type="PIRSF" id="PIRSF006305">
    <property type="entry name" value="Maf"/>
    <property type="match status" value="1"/>
</dbReference>
<comment type="catalytic activity">
    <reaction evidence="4">
        <text>a 2'-deoxyribonucleoside 5'-triphosphate + H2O = a 2'-deoxyribonucleoside 5'-phosphate + diphosphate + H(+)</text>
        <dbReference type="Rhea" id="RHEA:44644"/>
        <dbReference type="ChEBI" id="CHEBI:15377"/>
        <dbReference type="ChEBI" id="CHEBI:15378"/>
        <dbReference type="ChEBI" id="CHEBI:33019"/>
        <dbReference type="ChEBI" id="CHEBI:61560"/>
        <dbReference type="ChEBI" id="CHEBI:65317"/>
        <dbReference type="EC" id="3.6.1.9"/>
    </reaction>
</comment>
<comment type="cofactor">
    <cofactor evidence="1 4">
        <name>a divalent metal cation</name>
        <dbReference type="ChEBI" id="CHEBI:60240"/>
    </cofactor>
</comment>
<proteinExistence type="inferred from homology"/>